<comment type="caution">
    <text evidence="1">The sequence shown here is derived from an EMBL/GenBank/DDBJ whole genome shotgun (WGS) entry which is preliminary data.</text>
</comment>
<reference evidence="2" key="1">
    <citation type="submission" date="2022-10" db="EMBL/GenBank/DDBJ databases">
        <title>A novel bacterium of genus Hazenella, isolated from South China Sea.</title>
        <authorList>
            <person name="Huang H."/>
            <person name="Mo K."/>
            <person name="Hu Y."/>
        </authorList>
    </citation>
    <scope>NUCLEOTIDE SEQUENCE [LARGE SCALE GENOMIC DNA]</scope>
    <source>
        <strain evidence="2">IB182357</strain>
    </source>
</reference>
<keyword evidence="2" id="KW-1185">Reference proteome</keyword>
<sequence>MVDLAGMWKGENDQSITLIQEKQLSPTESQVIWISRSTIPPIFLNAFCGLYFSDSNTLKGYWIDIPYHSHLIPLRELQLEVDLNVGVLTLIKSTSSYGTKKWIKLSD</sequence>
<gene>
    <name evidence="1" type="ORF">IC620_02275</name>
</gene>
<evidence type="ECO:0000313" key="1">
    <source>
        <dbReference type="EMBL" id="MBD1371185.1"/>
    </source>
</evidence>
<protein>
    <submittedName>
        <fullName evidence="1">Uncharacterized protein</fullName>
    </submittedName>
</protein>
<dbReference type="AlphaFoldDB" id="A0A926N960"/>
<proteinExistence type="predicted"/>
<evidence type="ECO:0000313" key="2">
    <source>
        <dbReference type="Proteomes" id="UP000661691"/>
    </source>
</evidence>
<dbReference type="Proteomes" id="UP000661691">
    <property type="component" value="Unassembled WGS sequence"/>
</dbReference>
<accession>A0A926N960</accession>
<dbReference type="EMBL" id="JACXAH010000002">
    <property type="protein sequence ID" value="MBD1371185.1"/>
    <property type="molecule type" value="Genomic_DNA"/>
</dbReference>
<name>A0A926N960_9BACL</name>
<organism evidence="1 2">
    <name type="scientific">Polycladospora coralii</name>
    <dbReference type="NCBI Taxonomy" id="2771432"/>
    <lineage>
        <taxon>Bacteria</taxon>
        <taxon>Bacillati</taxon>
        <taxon>Bacillota</taxon>
        <taxon>Bacilli</taxon>
        <taxon>Bacillales</taxon>
        <taxon>Thermoactinomycetaceae</taxon>
        <taxon>Polycladospora</taxon>
    </lineage>
</organism>
<dbReference type="RefSeq" id="WP_191138930.1">
    <property type="nucleotide sequence ID" value="NZ_JACXAG020000002.1"/>
</dbReference>